<keyword evidence="10 14" id="KW-0472">Membrane</keyword>
<feature type="transmembrane region" description="Helical" evidence="14">
    <location>
        <begin position="468"/>
        <end position="486"/>
    </location>
</feature>
<reference evidence="15 16" key="1">
    <citation type="submission" date="2018-09" db="EMBL/GenBank/DDBJ databases">
        <title>Optimization and identification of Corynebacterium falsenii FN1-14 from fish paste.</title>
        <authorList>
            <person name="Daroonpunt R."/>
            <person name="Tanasupawat S."/>
        </authorList>
    </citation>
    <scope>NUCLEOTIDE SEQUENCE [LARGE SCALE GENOMIC DNA]</scope>
    <source>
        <strain evidence="15 16">FN1-14</strain>
    </source>
</reference>
<dbReference type="PANTHER" id="PTHR48086:SF3">
    <property type="entry name" value="SODIUM_PROLINE SYMPORTER"/>
    <property type="match status" value="1"/>
</dbReference>
<keyword evidence="14" id="KW-0029">Amino-acid transport</keyword>
<dbReference type="InterPro" id="IPR018212">
    <property type="entry name" value="Na/solute_symporter_CS"/>
</dbReference>
<evidence type="ECO:0000256" key="2">
    <source>
        <dbReference type="ARBA" id="ARBA00006434"/>
    </source>
</evidence>
<feature type="transmembrane region" description="Helical" evidence="14">
    <location>
        <begin position="161"/>
        <end position="185"/>
    </location>
</feature>
<comment type="subcellular location">
    <subcellularLocation>
        <location evidence="1 14">Cell membrane</location>
        <topology evidence="1 14">Multi-pass membrane protein</topology>
    </subcellularLocation>
</comment>
<dbReference type="Pfam" id="PF00474">
    <property type="entry name" value="SSF"/>
    <property type="match status" value="1"/>
</dbReference>
<comment type="catalytic activity">
    <reaction evidence="12">
        <text>L-proline(in) + Na(+)(in) = L-proline(out) + Na(+)(out)</text>
        <dbReference type="Rhea" id="RHEA:28967"/>
        <dbReference type="ChEBI" id="CHEBI:29101"/>
        <dbReference type="ChEBI" id="CHEBI:60039"/>
    </reaction>
</comment>
<feature type="transmembrane region" description="Helical" evidence="14">
    <location>
        <begin position="279"/>
        <end position="305"/>
    </location>
</feature>
<organism evidence="15 16">
    <name type="scientific">Corynebacterium falsenii</name>
    <dbReference type="NCBI Taxonomy" id="108486"/>
    <lineage>
        <taxon>Bacteria</taxon>
        <taxon>Bacillati</taxon>
        <taxon>Actinomycetota</taxon>
        <taxon>Actinomycetes</taxon>
        <taxon>Mycobacteriales</taxon>
        <taxon>Corynebacteriaceae</taxon>
        <taxon>Corynebacterium</taxon>
    </lineage>
</organism>
<evidence type="ECO:0000256" key="3">
    <source>
        <dbReference type="ARBA" id="ARBA00022448"/>
    </source>
</evidence>
<feature type="transmembrane region" description="Helical" evidence="14">
    <location>
        <begin position="412"/>
        <end position="431"/>
    </location>
</feature>
<comment type="caution">
    <text evidence="15">The sequence shown here is derived from an EMBL/GenBank/DDBJ whole genome shotgun (WGS) entry which is preliminary data.</text>
</comment>
<comment type="similarity">
    <text evidence="2 13">Belongs to the sodium:solute symporter (SSF) (TC 2.A.21) family.</text>
</comment>
<feature type="transmembrane region" description="Helical" evidence="14">
    <location>
        <begin position="438"/>
        <end position="456"/>
    </location>
</feature>
<keyword evidence="5 14" id="KW-0812">Transmembrane</keyword>
<dbReference type="NCBIfam" id="TIGR00813">
    <property type="entry name" value="sss"/>
    <property type="match status" value="1"/>
</dbReference>
<evidence type="ECO:0000313" key="15">
    <source>
        <dbReference type="EMBL" id="RIX34401.1"/>
    </source>
</evidence>
<dbReference type="NCBIfam" id="TIGR02121">
    <property type="entry name" value="Na_Pro_sym"/>
    <property type="match status" value="1"/>
</dbReference>
<dbReference type="OrthoDB" id="9789704at2"/>
<dbReference type="PROSITE" id="PS00456">
    <property type="entry name" value="NA_SOLUT_SYMP_1"/>
    <property type="match status" value="1"/>
</dbReference>
<dbReference type="PANTHER" id="PTHR48086">
    <property type="entry name" value="SODIUM/PROLINE SYMPORTER-RELATED"/>
    <property type="match status" value="1"/>
</dbReference>
<evidence type="ECO:0000256" key="8">
    <source>
        <dbReference type="ARBA" id="ARBA00023053"/>
    </source>
</evidence>
<dbReference type="GO" id="GO:0015824">
    <property type="term" value="P:proline transport"/>
    <property type="evidence" value="ECO:0007669"/>
    <property type="project" value="UniProtKB-UniRule"/>
</dbReference>
<evidence type="ECO:0000256" key="13">
    <source>
        <dbReference type="RuleBase" id="RU362091"/>
    </source>
</evidence>
<evidence type="ECO:0000256" key="11">
    <source>
        <dbReference type="ARBA" id="ARBA00023201"/>
    </source>
</evidence>
<dbReference type="AlphaFoldDB" id="A0A418Q691"/>
<dbReference type="GO" id="GO:0031402">
    <property type="term" value="F:sodium ion binding"/>
    <property type="evidence" value="ECO:0007669"/>
    <property type="project" value="UniProtKB-UniRule"/>
</dbReference>
<comment type="function">
    <text evidence="14">Catalyzes the sodium-dependent uptake of extracellular L-proline.</text>
</comment>
<evidence type="ECO:0000256" key="5">
    <source>
        <dbReference type="ARBA" id="ARBA00022692"/>
    </source>
</evidence>
<dbReference type="InterPro" id="IPR011851">
    <property type="entry name" value="Na/Pro_symporter"/>
</dbReference>
<keyword evidence="9 14" id="KW-0406">Ion transport</keyword>
<dbReference type="Gene3D" id="1.20.1730.10">
    <property type="entry name" value="Sodium/glucose cotransporter"/>
    <property type="match status" value="1"/>
</dbReference>
<evidence type="ECO:0000256" key="9">
    <source>
        <dbReference type="ARBA" id="ARBA00023065"/>
    </source>
</evidence>
<dbReference type="InterPro" id="IPR050277">
    <property type="entry name" value="Sodium:Solute_Symporter"/>
</dbReference>
<dbReference type="GO" id="GO:0005298">
    <property type="term" value="F:proline:sodium symporter activity"/>
    <property type="evidence" value="ECO:0007669"/>
    <property type="project" value="UniProtKB-UniRule"/>
</dbReference>
<dbReference type="Proteomes" id="UP000285278">
    <property type="component" value="Unassembled WGS sequence"/>
</dbReference>
<keyword evidence="7 14" id="KW-1133">Transmembrane helix</keyword>
<sequence>MTDQTWFVIAMVIYLIAMLLIGLYSYKQTDEYEDYMLGGRNLHPFVAAMSAGASDMSGWLLMGLPGALYMLGFSEIWMAIGLLIGAAANWMITAPRLRSYTEVANNSITIPSFLENRFNDRSHVLRVAAGLIILVFFTFYVSSGMVAGGRYFQSTFGADYLTGMIVIAAVTVTYTFIGGFLAVSFTDTVQGCIMFIALLTVPVVALLTMDDPGAIWTYQLENTYGVGKIQPNPHWFSLITGVSFVTIISNLAWGLGYFGQPHIVVRFMALRSPSDARAGMRYGISWMFLCLVGAVMVSIIGPAFFGMDESIAIVDTNKFETIFLDMGRILFHPLLAGLVLTAVLAAIMSTISSQLLVVSSALIEDIYKGLFNRNASDARLKNLSRISVLIVALIAGIIALNPDSGILSLVQFAWAGFGSSFGPVIVAALYWRKLNAPGAAAGLITGAVVAFLWGGLPQFGLMDKPWGLYEMIPGVLLNVLAMVIVTNMTKAPSKEITDTFDQAAKLSKVATKKDMDFEEAAEKV</sequence>
<feature type="transmembrane region" description="Helical" evidence="14">
    <location>
        <begin position="192"/>
        <end position="209"/>
    </location>
</feature>
<dbReference type="GO" id="GO:0015193">
    <property type="term" value="F:L-proline transmembrane transporter activity"/>
    <property type="evidence" value="ECO:0007669"/>
    <property type="project" value="TreeGrafter"/>
</dbReference>
<keyword evidence="6 14" id="KW-0769">Symport</keyword>
<keyword evidence="11 14" id="KW-0739">Sodium transport</keyword>
<keyword evidence="3 14" id="KW-0813">Transport</keyword>
<evidence type="ECO:0000256" key="14">
    <source>
        <dbReference type="RuleBase" id="RU366012"/>
    </source>
</evidence>
<evidence type="ECO:0000256" key="4">
    <source>
        <dbReference type="ARBA" id="ARBA00022475"/>
    </source>
</evidence>
<feature type="transmembrane region" description="Helical" evidence="14">
    <location>
        <begin position="68"/>
        <end position="92"/>
    </location>
</feature>
<accession>A0A418Q691</accession>
<feature type="transmembrane region" description="Helical" evidence="14">
    <location>
        <begin position="383"/>
        <end position="400"/>
    </location>
</feature>
<dbReference type="CDD" id="cd11475">
    <property type="entry name" value="SLC5sbd_PutP"/>
    <property type="match status" value="1"/>
</dbReference>
<evidence type="ECO:0000256" key="12">
    <source>
        <dbReference type="ARBA" id="ARBA00033708"/>
    </source>
</evidence>
<keyword evidence="4 14" id="KW-1003">Cell membrane</keyword>
<dbReference type="PROSITE" id="PS00457">
    <property type="entry name" value="NA_SOLUT_SYMP_2"/>
    <property type="match status" value="1"/>
</dbReference>
<keyword evidence="8 14" id="KW-0915">Sodium</keyword>
<name>A0A418Q691_9CORY</name>
<dbReference type="EMBL" id="QXJK01000007">
    <property type="protein sequence ID" value="RIX34401.1"/>
    <property type="molecule type" value="Genomic_DNA"/>
</dbReference>
<proteinExistence type="inferred from homology"/>
<dbReference type="InterPro" id="IPR038377">
    <property type="entry name" value="Na/Glc_symporter_sf"/>
</dbReference>
<dbReference type="InterPro" id="IPR001734">
    <property type="entry name" value="Na/solute_symporter"/>
</dbReference>
<dbReference type="PROSITE" id="PS50283">
    <property type="entry name" value="NA_SOLUT_SYMP_3"/>
    <property type="match status" value="1"/>
</dbReference>
<evidence type="ECO:0000256" key="7">
    <source>
        <dbReference type="ARBA" id="ARBA00022989"/>
    </source>
</evidence>
<evidence type="ECO:0000256" key="1">
    <source>
        <dbReference type="ARBA" id="ARBA00004651"/>
    </source>
</evidence>
<feature type="transmembrane region" description="Helical" evidence="14">
    <location>
        <begin position="334"/>
        <end position="363"/>
    </location>
</feature>
<feature type="transmembrane region" description="Helical" evidence="14">
    <location>
        <begin position="124"/>
        <end position="141"/>
    </location>
</feature>
<evidence type="ECO:0000313" key="16">
    <source>
        <dbReference type="Proteomes" id="UP000285278"/>
    </source>
</evidence>
<dbReference type="STRING" id="1451189.CFAL_07495"/>
<gene>
    <name evidence="15" type="primary">putP</name>
    <name evidence="15" type="ORF">D3M95_07525</name>
</gene>
<dbReference type="RefSeq" id="WP_119664921.1">
    <property type="nucleotide sequence ID" value="NZ_QXJK01000007.1"/>
</dbReference>
<keyword evidence="16" id="KW-1185">Reference proteome</keyword>
<feature type="transmembrane region" description="Helical" evidence="14">
    <location>
        <begin position="6"/>
        <end position="24"/>
    </location>
</feature>
<protein>
    <recommendedName>
        <fullName evidence="14">Sodium/proline symporter</fullName>
    </recommendedName>
    <alternativeName>
        <fullName evidence="14">Proline permease</fullName>
    </alternativeName>
</protein>
<evidence type="ECO:0000256" key="10">
    <source>
        <dbReference type="ARBA" id="ARBA00023136"/>
    </source>
</evidence>
<evidence type="ECO:0000256" key="6">
    <source>
        <dbReference type="ARBA" id="ARBA00022847"/>
    </source>
</evidence>
<dbReference type="GO" id="GO:0005886">
    <property type="term" value="C:plasma membrane"/>
    <property type="evidence" value="ECO:0007669"/>
    <property type="project" value="UniProtKB-SubCell"/>
</dbReference>
<feature type="transmembrane region" description="Helical" evidence="14">
    <location>
        <begin position="235"/>
        <end position="258"/>
    </location>
</feature>